<gene>
    <name evidence="11" type="ORF">AD933_13295</name>
</gene>
<evidence type="ECO:0000256" key="9">
    <source>
        <dbReference type="RuleBase" id="RU366031"/>
    </source>
</evidence>
<dbReference type="GO" id="GO:0006780">
    <property type="term" value="P:uroporphyrinogen III biosynthetic process"/>
    <property type="evidence" value="ECO:0007669"/>
    <property type="project" value="UniProtKB-UniRule"/>
</dbReference>
<keyword evidence="5 9" id="KW-0627">Porphyrin biosynthesis</keyword>
<keyword evidence="4 9" id="KW-0456">Lyase</keyword>
<dbReference type="PANTHER" id="PTHR38042:SF1">
    <property type="entry name" value="UROPORPHYRINOGEN-III SYNTHASE, CHLOROPLASTIC"/>
    <property type="match status" value="1"/>
</dbReference>
<dbReference type="InterPro" id="IPR003754">
    <property type="entry name" value="4pyrrol_synth_uPrphyn_synth"/>
</dbReference>
<evidence type="ECO:0000256" key="3">
    <source>
        <dbReference type="ARBA" id="ARBA00013109"/>
    </source>
</evidence>
<feature type="domain" description="Tetrapyrrole biosynthesis uroporphyrinogen III synthase" evidence="10">
    <location>
        <begin position="22"/>
        <end position="233"/>
    </location>
</feature>
<dbReference type="RefSeq" id="WP_061508930.1">
    <property type="nucleotide sequence ID" value="NZ_LHZF01000174.1"/>
</dbReference>
<proteinExistence type="inferred from homology"/>
<dbReference type="SUPFAM" id="SSF69618">
    <property type="entry name" value="HemD-like"/>
    <property type="match status" value="1"/>
</dbReference>
<evidence type="ECO:0000256" key="6">
    <source>
        <dbReference type="ARBA" id="ARBA00037589"/>
    </source>
</evidence>
<dbReference type="GO" id="GO:0004852">
    <property type="term" value="F:uroporphyrinogen-III synthase activity"/>
    <property type="evidence" value="ECO:0007669"/>
    <property type="project" value="UniProtKB-UniRule"/>
</dbReference>
<dbReference type="InterPro" id="IPR036108">
    <property type="entry name" value="4pyrrol_syn_uPrphyn_synt_sf"/>
</dbReference>
<evidence type="ECO:0000256" key="2">
    <source>
        <dbReference type="ARBA" id="ARBA00008133"/>
    </source>
</evidence>
<evidence type="ECO:0000313" key="11">
    <source>
        <dbReference type="EMBL" id="KXV14224.1"/>
    </source>
</evidence>
<dbReference type="CDD" id="cd06578">
    <property type="entry name" value="HemD"/>
    <property type="match status" value="1"/>
</dbReference>
<evidence type="ECO:0000313" key="12">
    <source>
        <dbReference type="Proteomes" id="UP000075526"/>
    </source>
</evidence>
<dbReference type="Gene3D" id="3.40.50.10090">
    <property type="match status" value="2"/>
</dbReference>
<dbReference type="Proteomes" id="UP000075526">
    <property type="component" value="Unassembled WGS sequence"/>
</dbReference>
<evidence type="ECO:0000259" key="10">
    <source>
        <dbReference type="Pfam" id="PF02602"/>
    </source>
</evidence>
<reference evidence="11 12" key="1">
    <citation type="submission" date="2015-06" db="EMBL/GenBank/DDBJ databases">
        <title>Improved classification and identification of acetic acid bacteria using matrix-assisted laser desorption/ionization time-of-flight mass spectrometry; Gluconobacter nephelii and Gluconobacter uchimurae are later heterotypic synonyms of Gluconobacter japonicus and Gluconobacter oxydans, respectively.</title>
        <authorList>
            <person name="Li L."/>
            <person name="Cleenwerck I."/>
            <person name="De Vuyst L."/>
            <person name="Vandamme P."/>
        </authorList>
    </citation>
    <scope>NUCLEOTIDE SEQUENCE [LARGE SCALE GENOMIC DNA]</scope>
    <source>
        <strain evidence="11 12">LMG 1552</strain>
    </source>
</reference>
<evidence type="ECO:0000256" key="7">
    <source>
        <dbReference type="ARBA" id="ARBA00040167"/>
    </source>
</evidence>
<protein>
    <recommendedName>
        <fullName evidence="7 9">Uroporphyrinogen-III synthase</fullName>
        <ecNumber evidence="3 9">4.2.1.75</ecNumber>
    </recommendedName>
</protein>
<comment type="function">
    <text evidence="6 9">Catalyzes cyclization of the linear tetrapyrrole, hydroxymethylbilane, to the macrocyclic uroporphyrinogen III.</text>
</comment>
<evidence type="ECO:0000256" key="4">
    <source>
        <dbReference type="ARBA" id="ARBA00023239"/>
    </source>
</evidence>
<comment type="catalytic activity">
    <reaction evidence="8 9">
        <text>hydroxymethylbilane = uroporphyrinogen III + H2O</text>
        <dbReference type="Rhea" id="RHEA:18965"/>
        <dbReference type="ChEBI" id="CHEBI:15377"/>
        <dbReference type="ChEBI" id="CHEBI:57308"/>
        <dbReference type="ChEBI" id="CHEBI:57845"/>
        <dbReference type="EC" id="4.2.1.75"/>
    </reaction>
</comment>
<dbReference type="GO" id="GO:0006782">
    <property type="term" value="P:protoporphyrinogen IX biosynthetic process"/>
    <property type="evidence" value="ECO:0007669"/>
    <property type="project" value="UniProtKB-UniRule"/>
</dbReference>
<evidence type="ECO:0000256" key="5">
    <source>
        <dbReference type="ARBA" id="ARBA00023244"/>
    </source>
</evidence>
<evidence type="ECO:0000256" key="1">
    <source>
        <dbReference type="ARBA" id="ARBA00004772"/>
    </source>
</evidence>
<accession>A0A149RJT1</accession>
<evidence type="ECO:0000256" key="8">
    <source>
        <dbReference type="ARBA" id="ARBA00048617"/>
    </source>
</evidence>
<dbReference type="UniPathway" id="UPA00251">
    <property type="reaction ID" value="UER00320"/>
</dbReference>
<comment type="similarity">
    <text evidence="2 9">Belongs to the uroporphyrinogen-III synthase family.</text>
</comment>
<dbReference type="Pfam" id="PF02602">
    <property type="entry name" value="HEM4"/>
    <property type="match status" value="1"/>
</dbReference>
<dbReference type="EMBL" id="LHZF01000174">
    <property type="protein sequence ID" value="KXV14224.1"/>
    <property type="molecule type" value="Genomic_DNA"/>
</dbReference>
<dbReference type="PATRIC" id="fig|178901.13.peg.93"/>
<dbReference type="EC" id="4.2.1.75" evidence="3 9"/>
<sequence>MPTPGTSPGVLVTRPEPGLSETLAAVSAAGWVPYASPALCITPHNLRALPHHFAACVLTSGQAVQAAQAALPPTCPVYAVGDRTAQRAQSAGFATVQSARGDAEALAALIIRTRRPESGPLLLLSGARQGMELADRLREAGFRVVRRVAYTARPARQIAPDVLRALQAGKISHSLFFSSESAASWLAALPEAYRDAARHTTAIVISQAAAVVLEKAGWTQCVVAEKPTAQAMLAALGPCPAGRILRSSD</sequence>
<dbReference type="InterPro" id="IPR039793">
    <property type="entry name" value="UROS/Hem4"/>
</dbReference>
<dbReference type="PANTHER" id="PTHR38042">
    <property type="entry name" value="UROPORPHYRINOGEN-III SYNTHASE, CHLOROPLASTIC"/>
    <property type="match status" value="1"/>
</dbReference>
<comment type="pathway">
    <text evidence="1 9">Porphyrin-containing compound metabolism; protoporphyrin-IX biosynthesis; coproporphyrinogen-III from 5-aminolevulinate: step 3/4.</text>
</comment>
<name>A0A149RJT1_9PROT</name>
<dbReference type="AlphaFoldDB" id="A0A149RJT1"/>
<organism evidence="11 12">
    <name type="scientific">Acetobacter malorum</name>
    <dbReference type="NCBI Taxonomy" id="178901"/>
    <lineage>
        <taxon>Bacteria</taxon>
        <taxon>Pseudomonadati</taxon>
        <taxon>Pseudomonadota</taxon>
        <taxon>Alphaproteobacteria</taxon>
        <taxon>Acetobacterales</taxon>
        <taxon>Acetobacteraceae</taxon>
        <taxon>Acetobacter</taxon>
    </lineage>
</organism>
<comment type="caution">
    <text evidence="11">The sequence shown here is derived from an EMBL/GenBank/DDBJ whole genome shotgun (WGS) entry which is preliminary data.</text>
</comment>